<dbReference type="PANTHER" id="PTHR43767">
    <property type="entry name" value="LONG-CHAIN-FATTY-ACID--COA LIGASE"/>
    <property type="match status" value="1"/>
</dbReference>
<dbReference type="GO" id="GO:0016746">
    <property type="term" value="F:acyltransferase activity"/>
    <property type="evidence" value="ECO:0007669"/>
    <property type="project" value="InterPro"/>
</dbReference>
<name>A0A4Q1CB03_9BACT</name>
<evidence type="ECO:0000259" key="6">
    <source>
        <dbReference type="SMART" id="SM00563"/>
    </source>
</evidence>
<accession>A0A4Q1CB03</accession>
<proteinExistence type="predicted"/>
<protein>
    <submittedName>
        <fullName evidence="7">MFS transporter</fullName>
    </submittedName>
</protein>
<feature type="transmembrane region" description="Helical" evidence="5">
    <location>
        <begin position="318"/>
        <end position="338"/>
    </location>
</feature>
<dbReference type="InterPro" id="IPR020845">
    <property type="entry name" value="AMP-binding_CS"/>
</dbReference>
<feature type="domain" description="Phospholipid/glycerol acyltransferase" evidence="6">
    <location>
        <begin position="527"/>
        <end position="638"/>
    </location>
</feature>
<dbReference type="InterPro" id="IPR050237">
    <property type="entry name" value="ATP-dep_AMP-bd_enzyme"/>
</dbReference>
<feature type="transmembrane region" description="Helical" evidence="5">
    <location>
        <begin position="441"/>
        <end position="463"/>
    </location>
</feature>
<dbReference type="SUPFAM" id="SSF56801">
    <property type="entry name" value="Acetyl-CoA synthetase-like"/>
    <property type="match status" value="1"/>
</dbReference>
<evidence type="ECO:0000256" key="1">
    <source>
        <dbReference type="ARBA" id="ARBA00022692"/>
    </source>
</evidence>
<evidence type="ECO:0000256" key="4">
    <source>
        <dbReference type="SAM" id="MobiDB-lite"/>
    </source>
</evidence>
<feature type="transmembrane region" description="Helical" evidence="5">
    <location>
        <begin position="406"/>
        <end position="429"/>
    </location>
</feature>
<dbReference type="InterPro" id="IPR011701">
    <property type="entry name" value="MFS"/>
</dbReference>
<dbReference type="InterPro" id="IPR000873">
    <property type="entry name" value="AMP-dep_synth/lig_dom"/>
</dbReference>
<evidence type="ECO:0000256" key="2">
    <source>
        <dbReference type="ARBA" id="ARBA00022989"/>
    </source>
</evidence>
<feature type="transmembrane region" description="Helical" evidence="5">
    <location>
        <begin position="226"/>
        <end position="250"/>
    </location>
</feature>
<feature type="region of interest" description="Disordered" evidence="4">
    <location>
        <begin position="19"/>
        <end position="71"/>
    </location>
</feature>
<dbReference type="Gene3D" id="3.30.300.30">
    <property type="match status" value="1"/>
</dbReference>
<dbReference type="CDD" id="cd07989">
    <property type="entry name" value="LPLAT_AGPAT-like"/>
    <property type="match status" value="1"/>
</dbReference>
<dbReference type="SMART" id="SM00563">
    <property type="entry name" value="PlsC"/>
    <property type="match status" value="1"/>
</dbReference>
<evidence type="ECO:0000313" key="8">
    <source>
        <dbReference type="Proteomes" id="UP000290218"/>
    </source>
</evidence>
<dbReference type="SUPFAM" id="SSF69593">
    <property type="entry name" value="Glycerol-3-phosphate (1)-acyltransferase"/>
    <property type="match status" value="1"/>
</dbReference>
<dbReference type="InterPro" id="IPR002123">
    <property type="entry name" value="Plipid/glycerol_acylTrfase"/>
</dbReference>
<dbReference type="EMBL" id="SDHX01000001">
    <property type="protein sequence ID" value="RXK56277.1"/>
    <property type="molecule type" value="Genomic_DNA"/>
</dbReference>
<dbReference type="Pfam" id="PF07690">
    <property type="entry name" value="MFS_1"/>
    <property type="match status" value="1"/>
</dbReference>
<dbReference type="Gene3D" id="3.40.50.12780">
    <property type="entry name" value="N-terminal domain of ligase-like"/>
    <property type="match status" value="1"/>
</dbReference>
<evidence type="ECO:0000256" key="5">
    <source>
        <dbReference type="SAM" id="Phobius"/>
    </source>
</evidence>
<feature type="transmembrane region" description="Helical" evidence="5">
    <location>
        <begin position="161"/>
        <end position="180"/>
    </location>
</feature>
<organism evidence="7 8">
    <name type="scientific">Oleiharenicola lentus</name>
    <dbReference type="NCBI Taxonomy" id="2508720"/>
    <lineage>
        <taxon>Bacteria</taxon>
        <taxon>Pseudomonadati</taxon>
        <taxon>Verrucomicrobiota</taxon>
        <taxon>Opitutia</taxon>
        <taxon>Opitutales</taxon>
        <taxon>Opitutaceae</taxon>
        <taxon>Oleiharenicola</taxon>
    </lineage>
</organism>
<feature type="transmembrane region" description="Helical" evidence="5">
    <location>
        <begin position="186"/>
        <end position="206"/>
    </location>
</feature>
<keyword evidence="3 5" id="KW-0472">Membrane</keyword>
<gene>
    <name evidence="7" type="ORF">ESB00_10500</name>
</gene>
<evidence type="ECO:0000256" key="3">
    <source>
        <dbReference type="ARBA" id="ARBA00023136"/>
    </source>
</evidence>
<dbReference type="OrthoDB" id="9757771at2"/>
<feature type="transmembrane region" description="Helical" evidence="5">
    <location>
        <begin position="350"/>
        <end position="373"/>
    </location>
</feature>
<dbReference type="InterPro" id="IPR042099">
    <property type="entry name" value="ANL_N_sf"/>
</dbReference>
<keyword evidence="1 5" id="KW-0812">Transmembrane</keyword>
<dbReference type="GO" id="GO:0022857">
    <property type="term" value="F:transmembrane transporter activity"/>
    <property type="evidence" value="ECO:0007669"/>
    <property type="project" value="InterPro"/>
</dbReference>
<dbReference type="Pfam" id="PF01553">
    <property type="entry name" value="Acyltransferase"/>
    <property type="match status" value="1"/>
</dbReference>
<dbReference type="Gene3D" id="1.20.1250.20">
    <property type="entry name" value="MFS general substrate transporter like domains"/>
    <property type="match status" value="1"/>
</dbReference>
<feature type="transmembrane region" description="Helical" evidence="5">
    <location>
        <begin position="380"/>
        <end position="400"/>
    </location>
</feature>
<dbReference type="SUPFAM" id="SSF103473">
    <property type="entry name" value="MFS general substrate transporter"/>
    <property type="match status" value="1"/>
</dbReference>
<dbReference type="AlphaFoldDB" id="A0A4Q1CB03"/>
<keyword evidence="8" id="KW-1185">Reference proteome</keyword>
<dbReference type="CDD" id="cd06173">
    <property type="entry name" value="MFS_MefA_like"/>
    <property type="match status" value="1"/>
</dbReference>
<dbReference type="PANTHER" id="PTHR43767:SF10">
    <property type="entry name" value="SURFACTIN SYNTHASE SUBUNIT 1"/>
    <property type="match status" value="1"/>
</dbReference>
<dbReference type="Proteomes" id="UP000290218">
    <property type="component" value="Unassembled WGS sequence"/>
</dbReference>
<keyword evidence="2 5" id="KW-1133">Transmembrane helix</keyword>
<feature type="transmembrane region" description="Helical" evidence="5">
    <location>
        <begin position="131"/>
        <end position="154"/>
    </location>
</feature>
<comment type="caution">
    <text evidence="7">The sequence shown here is derived from an EMBL/GenBank/DDBJ whole genome shotgun (WGS) entry which is preliminary data.</text>
</comment>
<dbReference type="InterPro" id="IPR045851">
    <property type="entry name" value="AMP-bd_C_sf"/>
</dbReference>
<reference evidence="7 8" key="1">
    <citation type="submission" date="2019-01" db="EMBL/GenBank/DDBJ databases">
        <title>Lacunisphaera sp. strain TWA-58.</title>
        <authorList>
            <person name="Chen W.-M."/>
        </authorList>
    </citation>
    <scope>NUCLEOTIDE SEQUENCE [LARGE SCALE GENOMIC DNA]</scope>
    <source>
        <strain evidence="7 8">TWA-58</strain>
    </source>
</reference>
<feature type="compositionally biased region" description="Polar residues" evidence="4">
    <location>
        <begin position="37"/>
        <end position="60"/>
    </location>
</feature>
<dbReference type="Pfam" id="PF00501">
    <property type="entry name" value="AMP-binding"/>
    <property type="match status" value="1"/>
</dbReference>
<dbReference type="PROSITE" id="PS00455">
    <property type="entry name" value="AMP_BINDING"/>
    <property type="match status" value="1"/>
</dbReference>
<sequence>MPSSTSRASCHRRCWKSSPTCSRTDGSPACTARTVRAESSNGRSMSSRTGRARNVSSQFRPQPASKGRTCRSRVGGHCEGATPCMKLPRASLAALLLAQAQETFNDCAAKFMLIGLTQQLARAAGEDPKPMISFIALLLVLPYVLFAPVCGWLADRFPKRSVLNWTLISQVGVMLLLVAALSFKSYGLAMVAFFLLSAETAVLAPAKRGILLEYVGERQLSRWVGYMEMLNITAILVGTFAGGWLFSHWLGQGEDIWAAGLKVAWLLTGLAVVAWAFFQVAQPTKSQSTEPFRWSLWFRHFTDIVEVWRERPLWRSTMGICFFYAVGGYFMLLIPQIAYELEGGGVKTSAVSSLMMLWVGVGTMLGNLLAGLLSRRGVELGLAPIGGALLLGVLFAMGFTPFGGSGFTGLLVAAGFATGLFVVPLYAFIQQKSGDHRRGRILAGVALLDSLAGSAISGVYSLVAGDGALALNPHAQLFLLAAVTFAMLLYGVWHIPHHTVCTVMRLIGPIFYRVKSIGWENIPQGGALMICNHLSYVDAVVLQIASPRPMRFIAFAGFVKSPFMRFIFRAAGVIPVTANKPMKGIRLAVEAIQNGELVCVFPEGAISRTGQLMQLKRGFGLIAESAKAPVVPAAIDGLWGSIYSFAGNKYLWKPPRLMPTHVCVMFGAPIPSAKVNLDSARRALLDLGEQAFQERPVLKRNLAREAVRALAKHPRHVAVVDRTADRREIKAGQLIAVAAVLARRIKATVPEKRVGIVLPPGAGATIANLAIACAGKVPVNLNFTAGKAAVEASLRLGEIKTVISADAMRAKVPNFPFPERTLDFKKEVEAAGGKKAIIPWLLAANVLPNQWVADLMGLSRTGDNEEAALLFTSGSSGEPKGVVLTHRNILSNCAQISSLSILPETATMLGCLPVFHSFGFTVTLWYPLMRGCRVVTVPSPLDTKKIVDAIKEEQATVMIGAPTFIRPFLKKATKEELKTLNLVVTGAEKLPMDLYDAFLAQFGIEILQGYGLTETTPAASINQYHPPITTSTAEHQEGKRLGAVGRLLPGSTAKITDPDTGEELPLNSTGMLWLKGPHVFPGYLKDPEKTAAAIKDRWFITGDLGRIDEDGFLFIEGRLSRFSKIGGEMVPHGTIEQRLITAFEWDQNDGPTAVVTGIPDASKGEALVLLTTKEVVLADVRAKLLEAGFPNLWVPKLIVKVDAIPVLGTGKTDLKGCRTLAIERATTLAEA</sequence>
<feature type="transmembrane region" description="Helical" evidence="5">
    <location>
        <begin position="475"/>
        <end position="495"/>
    </location>
</feature>
<dbReference type="InterPro" id="IPR036259">
    <property type="entry name" value="MFS_trans_sf"/>
</dbReference>
<feature type="transmembrane region" description="Helical" evidence="5">
    <location>
        <begin position="256"/>
        <end position="278"/>
    </location>
</feature>
<evidence type="ECO:0000313" key="7">
    <source>
        <dbReference type="EMBL" id="RXK56277.1"/>
    </source>
</evidence>